<dbReference type="PIRSF" id="PIRSF009471">
    <property type="entry name" value="UCP009471"/>
    <property type="match status" value="1"/>
</dbReference>
<dbReference type="Gene3D" id="2.60.120.600">
    <property type="entry name" value="Domain of unknown function DUF1214, C-terminal domain"/>
    <property type="match status" value="1"/>
</dbReference>
<dbReference type="SUPFAM" id="SSF160935">
    <property type="entry name" value="VPA0735-like"/>
    <property type="match status" value="1"/>
</dbReference>
<dbReference type="InterPro" id="IPR012038">
    <property type="entry name" value="UCP009471"/>
</dbReference>
<accession>A0ABW5CJT1</accession>
<gene>
    <name evidence="2" type="ORF">ACFSKQ_06070</name>
</gene>
<dbReference type="Proteomes" id="UP001597371">
    <property type="component" value="Unassembled WGS sequence"/>
</dbReference>
<proteinExistence type="predicted"/>
<evidence type="ECO:0000259" key="1">
    <source>
        <dbReference type="Pfam" id="PF06742"/>
    </source>
</evidence>
<dbReference type="Pfam" id="PF06742">
    <property type="entry name" value="DUF1214"/>
    <property type="match status" value="1"/>
</dbReference>
<comment type="caution">
    <text evidence="2">The sequence shown here is derived from an EMBL/GenBank/DDBJ whole genome shotgun (WGS) entry which is preliminary data.</text>
</comment>
<keyword evidence="3" id="KW-1185">Reference proteome</keyword>
<name>A0ABW5CJT1_9HYPH</name>
<protein>
    <submittedName>
        <fullName evidence="2">DUF1214 domain-containing protein</fullName>
    </submittedName>
</protein>
<evidence type="ECO:0000313" key="2">
    <source>
        <dbReference type="EMBL" id="MFD2237033.1"/>
    </source>
</evidence>
<reference evidence="3" key="1">
    <citation type="journal article" date="2019" name="Int. J. Syst. Evol. Microbiol.">
        <title>The Global Catalogue of Microorganisms (GCM) 10K type strain sequencing project: providing services to taxonomists for standard genome sequencing and annotation.</title>
        <authorList>
            <consortium name="The Broad Institute Genomics Platform"/>
            <consortium name="The Broad Institute Genome Sequencing Center for Infectious Disease"/>
            <person name="Wu L."/>
            <person name="Ma J."/>
        </authorList>
    </citation>
    <scope>NUCLEOTIDE SEQUENCE [LARGE SCALE GENOMIC DNA]</scope>
    <source>
        <strain evidence="3">ZS-35-S2</strain>
    </source>
</reference>
<dbReference type="RefSeq" id="WP_209736822.1">
    <property type="nucleotide sequence ID" value="NZ_CP072611.1"/>
</dbReference>
<evidence type="ECO:0000313" key="3">
    <source>
        <dbReference type="Proteomes" id="UP001597371"/>
    </source>
</evidence>
<organism evidence="2 3">
    <name type="scientific">Aureimonas populi</name>
    <dbReference type="NCBI Taxonomy" id="1701758"/>
    <lineage>
        <taxon>Bacteria</taxon>
        <taxon>Pseudomonadati</taxon>
        <taxon>Pseudomonadota</taxon>
        <taxon>Alphaproteobacteria</taxon>
        <taxon>Hyphomicrobiales</taxon>
        <taxon>Aurantimonadaceae</taxon>
        <taxon>Aureimonas</taxon>
    </lineage>
</organism>
<dbReference type="InterPro" id="IPR010621">
    <property type="entry name" value="DUF1214"/>
</dbReference>
<sequence length="195" mass="20159">MRFLFLALFAATLSIGLGGWSAAVMLARFEGAGAVDVGPWQANRLAGSPQADPYSKARLARDGNLTLGLAEGIAFRARADSAGLELRRECTYRVAGGLPPARVWTLSAFTPDGATIVPAEGRPPWLVSSDLMRDDANGAEILVSGLAQPGNWLALEGGGPFVLALTIYDTPASTSGGASELAMPGIERLGCSVDG</sequence>
<dbReference type="EMBL" id="JBHUIJ010000006">
    <property type="protein sequence ID" value="MFD2237033.1"/>
    <property type="molecule type" value="Genomic_DNA"/>
</dbReference>
<dbReference type="InterPro" id="IPR037049">
    <property type="entry name" value="DUF1214_C_sf"/>
</dbReference>
<feature type="domain" description="DUF1214" evidence="1">
    <location>
        <begin position="71"/>
        <end position="171"/>
    </location>
</feature>